<dbReference type="PANTHER" id="PTHR40448:SF1">
    <property type="entry name" value="TWO-COMPONENT SENSOR HISTIDINE KINASE"/>
    <property type="match status" value="1"/>
</dbReference>
<proteinExistence type="predicted"/>
<sequence length="410" mass="46500">MANLRTSKIVVASIYGTILFSEIVLFNQNNYVIVPDIVMLFYLLNILLSLVVVRSSLYKQLFVTFVIVIYQLLLVGVSIACERWTQPESGLPPYLIGNLLLILQFALTYQIFFKFMHQKISSFVRYEDDTVWRWIWLVPACILAIILATKQFVIGSAVNLYSILVRLFAGTGALACCLILVDSIEAIREKEHLKNNLKLTEKLQKVQAHHYEALCENMVVTRRIRHDLRHQFVVLQNYLENGRTKEALAYLYKYQGDLSKQESIPLCAVPVLDALLKNWQETAANYGIKTDMMLELPTKLPVDDFDLCVLVGNLLENASEGCQGVQENERQATIKMRVIGNIIVLTLDNTFNGKCVYSGNKLLSSKRDYREPGIGLASVEDIANKYQGELQVKQKDNIFCVSVLLNGTVS</sequence>
<dbReference type="SUPFAM" id="SSF55874">
    <property type="entry name" value="ATPase domain of HSP90 chaperone/DNA topoisomerase II/histidine kinase"/>
    <property type="match status" value="1"/>
</dbReference>
<dbReference type="InterPro" id="IPR032834">
    <property type="entry name" value="NatK-like_C"/>
</dbReference>
<protein>
    <recommendedName>
        <fullName evidence="2">Sensor histidine kinase NatK-like C-terminal domain-containing protein</fullName>
    </recommendedName>
</protein>
<gene>
    <name evidence="3" type="ORF">SDC9_78948</name>
</gene>
<feature type="transmembrane region" description="Helical" evidence="1">
    <location>
        <begin position="9"/>
        <end position="26"/>
    </location>
</feature>
<comment type="caution">
    <text evidence="3">The sequence shown here is derived from an EMBL/GenBank/DDBJ whole genome shotgun (WGS) entry which is preliminary data.</text>
</comment>
<accession>A0A644YV21</accession>
<dbReference type="Pfam" id="PF14501">
    <property type="entry name" value="HATPase_c_5"/>
    <property type="match status" value="1"/>
</dbReference>
<dbReference type="CDD" id="cd16935">
    <property type="entry name" value="HATPase_AgrC-ComD-like"/>
    <property type="match status" value="1"/>
</dbReference>
<dbReference type="GO" id="GO:0042802">
    <property type="term" value="F:identical protein binding"/>
    <property type="evidence" value="ECO:0007669"/>
    <property type="project" value="TreeGrafter"/>
</dbReference>
<feature type="transmembrane region" description="Helical" evidence="1">
    <location>
        <begin position="60"/>
        <end position="79"/>
    </location>
</feature>
<evidence type="ECO:0000259" key="2">
    <source>
        <dbReference type="Pfam" id="PF14501"/>
    </source>
</evidence>
<feature type="domain" description="Sensor histidine kinase NatK-like C-terminal" evidence="2">
    <location>
        <begin position="305"/>
        <end position="405"/>
    </location>
</feature>
<reference evidence="3" key="1">
    <citation type="submission" date="2019-08" db="EMBL/GenBank/DDBJ databases">
        <authorList>
            <person name="Kucharzyk K."/>
            <person name="Murdoch R.W."/>
            <person name="Higgins S."/>
            <person name="Loffler F."/>
        </authorList>
    </citation>
    <scope>NUCLEOTIDE SEQUENCE</scope>
</reference>
<dbReference type="PANTHER" id="PTHR40448">
    <property type="entry name" value="TWO-COMPONENT SENSOR HISTIDINE KINASE"/>
    <property type="match status" value="1"/>
</dbReference>
<evidence type="ECO:0000313" key="3">
    <source>
        <dbReference type="EMBL" id="MPM32386.1"/>
    </source>
</evidence>
<dbReference type="InterPro" id="IPR036890">
    <property type="entry name" value="HATPase_C_sf"/>
</dbReference>
<organism evidence="3">
    <name type="scientific">bioreactor metagenome</name>
    <dbReference type="NCBI Taxonomy" id="1076179"/>
    <lineage>
        <taxon>unclassified sequences</taxon>
        <taxon>metagenomes</taxon>
        <taxon>ecological metagenomes</taxon>
    </lineage>
</organism>
<dbReference type="EMBL" id="VSSQ01006345">
    <property type="protein sequence ID" value="MPM32386.1"/>
    <property type="molecule type" value="Genomic_DNA"/>
</dbReference>
<feature type="transmembrane region" description="Helical" evidence="1">
    <location>
        <begin position="91"/>
        <end position="113"/>
    </location>
</feature>
<feature type="transmembrane region" description="Helical" evidence="1">
    <location>
        <begin position="134"/>
        <end position="154"/>
    </location>
</feature>
<feature type="transmembrane region" description="Helical" evidence="1">
    <location>
        <begin position="160"/>
        <end position="181"/>
    </location>
</feature>
<dbReference type="Gene3D" id="3.30.565.10">
    <property type="entry name" value="Histidine kinase-like ATPase, C-terminal domain"/>
    <property type="match status" value="1"/>
</dbReference>
<feature type="transmembrane region" description="Helical" evidence="1">
    <location>
        <begin position="32"/>
        <end position="53"/>
    </location>
</feature>
<evidence type="ECO:0000256" key="1">
    <source>
        <dbReference type="SAM" id="Phobius"/>
    </source>
</evidence>
<keyword evidence="1" id="KW-1133">Transmembrane helix</keyword>
<name>A0A644YV21_9ZZZZ</name>
<dbReference type="AlphaFoldDB" id="A0A644YV21"/>
<keyword evidence="1" id="KW-0812">Transmembrane</keyword>
<keyword evidence="1" id="KW-0472">Membrane</keyword>